<reference evidence="6 7" key="3">
    <citation type="submission" date="2017-11" db="EMBL/GenBank/DDBJ databases">
        <title>PacBio sequencing of new strain of the secondary endosymbiont Candidatus Hamiltonella defensa.</title>
        <authorList>
            <person name="Strand M.R."/>
            <person name="Oliver K."/>
        </authorList>
    </citation>
    <scope>NUCLEOTIDE SEQUENCE [LARGE SCALE GENOMIC DNA]</scope>
    <source>
        <strain evidence="7">A2C</strain>
        <strain evidence="6">ZA17</strain>
    </source>
</reference>
<dbReference type="EMBL" id="CP017606">
    <property type="protein sequence ID" value="ATW29365.1"/>
    <property type="molecule type" value="Genomic_DNA"/>
</dbReference>
<evidence type="ECO:0000313" key="5">
    <source>
        <dbReference type="EMBL" id="ATW33344.1"/>
    </source>
</evidence>
<evidence type="ECO:0000256" key="2">
    <source>
        <dbReference type="SAM" id="Phobius"/>
    </source>
</evidence>
<name>A0A2D3T0N0_9ENTR</name>
<evidence type="ECO:0000313" key="7">
    <source>
        <dbReference type="Proteomes" id="UP000230008"/>
    </source>
</evidence>
<dbReference type="InterPro" id="IPR003425">
    <property type="entry name" value="CCB3/YggT"/>
</dbReference>
<keyword evidence="2" id="KW-0472">Membrane</keyword>
<accession>A0A2D3T0N0</accession>
<reference evidence="4" key="4">
    <citation type="journal article" date="2018" name="Genome Biol. Evol.">
        <title>Culture-Facilitated Comparative Genomics of the Facultative Symbiont Hamiltonella defensa.</title>
        <authorList>
            <person name="Chevignon G."/>
            <person name="Boyd B.M."/>
            <person name="Brandt J.W."/>
            <person name="Oliver K.M."/>
            <person name="Strand M.R."/>
        </authorList>
    </citation>
    <scope>NUCLEOTIDE SEQUENCE</scope>
    <source>
        <strain evidence="4">A2C</strain>
        <strain evidence="5">ZA17</strain>
    </source>
</reference>
<dbReference type="GO" id="GO:0016020">
    <property type="term" value="C:membrane"/>
    <property type="evidence" value="ECO:0007669"/>
    <property type="project" value="InterPro"/>
</dbReference>
<dbReference type="EMBL" id="CP017613">
    <property type="protein sequence ID" value="ATW33344.1"/>
    <property type="molecule type" value="Genomic_DNA"/>
</dbReference>
<dbReference type="Proteomes" id="UP000229055">
    <property type="component" value="Chromosome"/>
</dbReference>
<dbReference type="EMBL" id="CP022932">
    <property type="protein sequence ID" value="ASV33653.1"/>
    <property type="molecule type" value="Genomic_DNA"/>
</dbReference>
<dbReference type="PANTHER" id="PTHR33219">
    <property type="entry name" value="YLMG HOMOLOG PROTEIN 2, CHLOROPLASTIC"/>
    <property type="match status" value="1"/>
</dbReference>
<sequence length="184" mass="21139">MLTLIFFAKTLIDVYVMILLLRIWMRWVKCDFYNPFSQFIVKMTHPIVNPIQSILPSAKKIDTAALLIAFFLMALKYPLLLFIQGGGIVLNQYNLLFGFVSLLKAIGHLVFWIIIIRAITSWISQGSSPMDDLLYELTEPLMSPIRRFLPAMGSIDFSGMLLILILYLMNYLGMDLLGELWLIL</sequence>
<protein>
    <recommendedName>
        <fullName evidence="8">YggT family protein</fullName>
    </recommendedName>
</protein>
<comment type="similarity">
    <text evidence="1">Belongs to the YggT family.</text>
</comment>
<evidence type="ECO:0008006" key="8">
    <source>
        <dbReference type="Google" id="ProtNLM"/>
    </source>
</evidence>
<reference evidence="6 7" key="1">
    <citation type="submission" date="2016-10" db="EMBL/GenBank/DDBJ databases">
        <authorList>
            <person name="Chevignon G."/>
        </authorList>
    </citation>
    <scope>NUCLEOTIDE SEQUENCE [LARGE SCALE GENOMIC DNA]</scope>
    <source>
        <strain evidence="7">A2C</strain>
        <strain evidence="6">ZA17</strain>
    </source>
</reference>
<evidence type="ECO:0000313" key="3">
    <source>
        <dbReference type="EMBL" id="ASV33653.1"/>
    </source>
</evidence>
<evidence type="ECO:0000313" key="6">
    <source>
        <dbReference type="Proteomes" id="UP000229055"/>
    </source>
</evidence>
<feature type="transmembrane region" description="Helical" evidence="2">
    <location>
        <begin position="95"/>
        <end position="115"/>
    </location>
</feature>
<gene>
    <name evidence="4" type="ORF">BJP41_02300</name>
    <name evidence="5" type="ORF">BJP43_02580</name>
    <name evidence="3" type="ORF">CJJ18_06075</name>
</gene>
<dbReference type="Proteomes" id="UP000792865">
    <property type="component" value="Chromosome"/>
</dbReference>
<dbReference type="Proteomes" id="UP000230008">
    <property type="component" value="Chromosome"/>
</dbReference>
<dbReference type="Pfam" id="PF02325">
    <property type="entry name" value="CCB3_YggT"/>
    <property type="match status" value="2"/>
</dbReference>
<dbReference type="PANTHER" id="PTHR33219:SF14">
    <property type="entry name" value="PROTEIN COFACTOR ASSEMBLY OF COMPLEX C SUBUNIT B CCB3, CHLOROPLASTIC-RELATED"/>
    <property type="match status" value="1"/>
</dbReference>
<keyword evidence="2" id="KW-1133">Transmembrane helix</keyword>
<dbReference type="GeneID" id="66261499"/>
<feature type="transmembrane region" description="Helical" evidence="2">
    <location>
        <begin position="64"/>
        <end position="83"/>
    </location>
</feature>
<evidence type="ECO:0000313" key="4">
    <source>
        <dbReference type="EMBL" id="ATW29365.1"/>
    </source>
</evidence>
<dbReference type="AlphaFoldDB" id="A0A2D3T0N0"/>
<dbReference type="RefSeq" id="WP_015874274.1">
    <property type="nucleotide sequence ID" value="NZ_CADIJH010000001.1"/>
</dbReference>
<dbReference type="OMA" id="MIDFSPM"/>
<keyword evidence="2" id="KW-0812">Transmembrane</keyword>
<proteinExistence type="inferred from homology"/>
<evidence type="ECO:0000256" key="1">
    <source>
        <dbReference type="ARBA" id="ARBA00010894"/>
    </source>
</evidence>
<reference evidence="3" key="2">
    <citation type="submission" date="2017-08" db="EMBL/GenBank/DDBJ databases">
        <title>Genome sequence of Candidatus Hamiltonella defensa from Acyrthosiphon pisum strain MI47.</title>
        <authorList>
            <person name="Patel V.A."/>
            <person name="Chevignon G."/>
            <person name="Russell J.A."/>
            <person name="Oliver K.M."/>
        </authorList>
    </citation>
    <scope>NUCLEOTIDE SEQUENCE</scope>
    <source>
        <strain evidence="3">MI47</strain>
    </source>
</reference>
<feature type="transmembrane region" description="Helical" evidence="2">
    <location>
        <begin position="6"/>
        <end position="25"/>
    </location>
</feature>
<organism evidence="4 7">
    <name type="scientific">Candidatus Williamhamiltonella defendens</name>
    <dbReference type="NCBI Taxonomy" id="138072"/>
    <lineage>
        <taxon>Bacteria</taxon>
        <taxon>Pseudomonadati</taxon>
        <taxon>Pseudomonadota</taxon>
        <taxon>Gammaproteobacteria</taxon>
        <taxon>Enterobacterales</taxon>
        <taxon>Enterobacteriaceae</taxon>
        <taxon>aphid secondary symbionts</taxon>
        <taxon>Candidatus Williamhamiltonella</taxon>
    </lineage>
</organism>